<proteinExistence type="predicted"/>
<keyword evidence="3" id="KW-1185">Reference proteome</keyword>
<dbReference type="Proteomes" id="UP001272242">
    <property type="component" value="Unassembled WGS sequence"/>
</dbReference>
<name>A0ABU5EQQ8_9BACT</name>
<sequence length="221" mass="23614">MKRAKKAPPAPPSPHGGRPVLTVLLTLGFAAALLFGLSLLGDQAKRGIGPRDRYSVPFADIRCDPPPGTDRETFLTEVRYTADTGSAFQLLDPQLKARLTAAFAAHPWVMRVDSVTIEPPDVVAVALTFRKPVLRVPQAAGKRAVDAKGFLLPLTAPTDGLPELLGAPALPSNALAGQLWPAEVVARAAPVAVEYKPKTLERTPQGWQLIMPDGRKLLVAK</sequence>
<reference evidence="3" key="1">
    <citation type="journal article" date="2023" name="Mar. Drugs">
        <title>Gemmata algarum, a Novel Planctomycete Isolated from an Algal Mat, Displays Antimicrobial Activity.</title>
        <authorList>
            <person name="Kumar G."/>
            <person name="Kallscheuer N."/>
            <person name="Kashif M."/>
            <person name="Ahamad S."/>
            <person name="Jagadeeshwari U."/>
            <person name="Pannikurungottu S."/>
            <person name="Haufschild T."/>
            <person name="Kabuu M."/>
            <person name="Sasikala C."/>
            <person name="Jogler C."/>
            <person name="Ramana C."/>
        </authorList>
    </citation>
    <scope>NUCLEOTIDE SEQUENCE [LARGE SCALE GENOMIC DNA]</scope>
    <source>
        <strain evidence="3">JC673</strain>
    </source>
</reference>
<evidence type="ECO:0000256" key="1">
    <source>
        <dbReference type="SAM" id="Phobius"/>
    </source>
</evidence>
<keyword evidence="1" id="KW-0472">Membrane</keyword>
<dbReference type="EMBL" id="JAXBLV010000001">
    <property type="protein sequence ID" value="MDY3557688.1"/>
    <property type="molecule type" value="Genomic_DNA"/>
</dbReference>
<evidence type="ECO:0000313" key="3">
    <source>
        <dbReference type="Proteomes" id="UP001272242"/>
    </source>
</evidence>
<dbReference type="RefSeq" id="WP_320684729.1">
    <property type="nucleotide sequence ID" value="NZ_JAXBLV010000001.1"/>
</dbReference>
<gene>
    <name evidence="2" type="ORF">R5W23_000216</name>
</gene>
<keyword evidence="1" id="KW-1133">Transmembrane helix</keyword>
<organism evidence="2 3">
    <name type="scientific">Gemmata algarum</name>
    <dbReference type="NCBI Taxonomy" id="2975278"/>
    <lineage>
        <taxon>Bacteria</taxon>
        <taxon>Pseudomonadati</taxon>
        <taxon>Planctomycetota</taxon>
        <taxon>Planctomycetia</taxon>
        <taxon>Gemmatales</taxon>
        <taxon>Gemmataceae</taxon>
        <taxon>Gemmata</taxon>
    </lineage>
</organism>
<feature type="transmembrane region" description="Helical" evidence="1">
    <location>
        <begin position="20"/>
        <end position="41"/>
    </location>
</feature>
<evidence type="ECO:0008006" key="4">
    <source>
        <dbReference type="Google" id="ProtNLM"/>
    </source>
</evidence>
<accession>A0ABU5EQQ8</accession>
<comment type="caution">
    <text evidence="2">The sequence shown here is derived from an EMBL/GenBank/DDBJ whole genome shotgun (WGS) entry which is preliminary data.</text>
</comment>
<protein>
    <recommendedName>
        <fullName evidence="4">Cell division protein FtsQ</fullName>
    </recommendedName>
</protein>
<evidence type="ECO:0000313" key="2">
    <source>
        <dbReference type="EMBL" id="MDY3557688.1"/>
    </source>
</evidence>
<keyword evidence="1" id="KW-0812">Transmembrane</keyword>